<dbReference type="InterPro" id="IPR016155">
    <property type="entry name" value="Mopterin_synth/thiamin_S_b"/>
</dbReference>
<organism evidence="1 2">
    <name type="scientific">Pedobacter psychrotolerans</name>
    <dbReference type="NCBI Taxonomy" id="1843235"/>
    <lineage>
        <taxon>Bacteria</taxon>
        <taxon>Pseudomonadati</taxon>
        <taxon>Bacteroidota</taxon>
        <taxon>Sphingobacteriia</taxon>
        <taxon>Sphingobacteriales</taxon>
        <taxon>Sphingobacteriaceae</taxon>
        <taxon>Pedobacter</taxon>
    </lineage>
</organism>
<dbReference type="PANTHER" id="PTHR34472">
    <property type="entry name" value="SULFUR CARRIER PROTEIN THIS"/>
    <property type="match status" value="1"/>
</dbReference>
<dbReference type="InterPro" id="IPR012675">
    <property type="entry name" value="Beta-grasp_dom_sf"/>
</dbReference>
<dbReference type="InterPro" id="IPR010035">
    <property type="entry name" value="Thi_S"/>
</dbReference>
<keyword evidence="2" id="KW-1185">Reference proteome</keyword>
<dbReference type="NCBIfam" id="TIGR01683">
    <property type="entry name" value="thiS"/>
    <property type="match status" value="1"/>
</dbReference>
<dbReference type="RefSeq" id="WP_132534550.1">
    <property type="nucleotide sequence ID" value="NZ_BMJO01000006.1"/>
</dbReference>
<comment type="caution">
    <text evidence="1">The sequence shown here is derived from an EMBL/GenBank/DDBJ whole genome shotgun (WGS) entry which is preliminary data.</text>
</comment>
<sequence length="67" mass="7264">MEITVNQQNYQVTEACSMQDLITVVLNAPTTGIAVAVNQTIISKTNWESYLLHSGDQVIIIKATQGG</sequence>
<protein>
    <submittedName>
        <fullName evidence="1">Thiamine biosynthesis protein ThiS</fullName>
    </submittedName>
</protein>
<evidence type="ECO:0000313" key="1">
    <source>
        <dbReference type="EMBL" id="GGE65703.1"/>
    </source>
</evidence>
<dbReference type="CDD" id="cd00565">
    <property type="entry name" value="Ubl_ThiS"/>
    <property type="match status" value="1"/>
</dbReference>
<dbReference type="PANTHER" id="PTHR34472:SF1">
    <property type="entry name" value="SULFUR CARRIER PROTEIN THIS"/>
    <property type="match status" value="1"/>
</dbReference>
<proteinExistence type="predicted"/>
<dbReference type="EMBL" id="BMJO01000006">
    <property type="protein sequence ID" value="GGE65703.1"/>
    <property type="molecule type" value="Genomic_DNA"/>
</dbReference>
<gene>
    <name evidence="1" type="ORF">GCM10011413_35240</name>
</gene>
<reference evidence="2" key="1">
    <citation type="journal article" date="2019" name="Int. J. Syst. Evol. Microbiol.">
        <title>The Global Catalogue of Microorganisms (GCM) 10K type strain sequencing project: providing services to taxonomists for standard genome sequencing and annotation.</title>
        <authorList>
            <consortium name="The Broad Institute Genomics Platform"/>
            <consortium name="The Broad Institute Genome Sequencing Center for Infectious Disease"/>
            <person name="Wu L."/>
            <person name="Ma J."/>
        </authorList>
    </citation>
    <scope>NUCLEOTIDE SEQUENCE [LARGE SCALE GENOMIC DNA]</scope>
    <source>
        <strain evidence="2">CGMCC 1.15644</strain>
    </source>
</reference>
<dbReference type="Proteomes" id="UP000622648">
    <property type="component" value="Unassembled WGS sequence"/>
</dbReference>
<evidence type="ECO:0000313" key="2">
    <source>
        <dbReference type="Proteomes" id="UP000622648"/>
    </source>
</evidence>
<accession>A0ABQ1SVB2</accession>
<dbReference type="SUPFAM" id="SSF54285">
    <property type="entry name" value="MoaD/ThiS"/>
    <property type="match status" value="1"/>
</dbReference>
<name>A0ABQ1SVB2_9SPHI</name>
<dbReference type="Gene3D" id="3.10.20.30">
    <property type="match status" value="1"/>
</dbReference>
<dbReference type="InterPro" id="IPR003749">
    <property type="entry name" value="ThiS/MoaD-like"/>
</dbReference>
<dbReference type="Pfam" id="PF02597">
    <property type="entry name" value="ThiS"/>
    <property type="match status" value="1"/>
</dbReference>